<feature type="compositionally biased region" description="Basic and acidic residues" evidence="2">
    <location>
        <begin position="523"/>
        <end position="540"/>
    </location>
</feature>
<evidence type="ECO:0000313" key="5">
    <source>
        <dbReference type="EMBL" id="KAF9585415.1"/>
    </source>
</evidence>
<dbReference type="SUPFAM" id="SSF54768">
    <property type="entry name" value="dsRNA-binding domain-like"/>
    <property type="match status" value="1"/>
</dbReference>
<keyword evidence="6" id="KW-1185">Reference proteome</keyword>
<dbReference type="PROSITE" id="PS50006">
    <property type="entry name" value="FHA_DOMAIN"/>
    <property type="match status" value="1"/>
</dbReference>
<feature type="domain" description="DRBM" evidence="4">
    <location>
        <begin position="291"/>
        <end position="363"/>
    </location>
</feature>
<feature type="compositionally biased region" description="Basic and acidic residues" evidence="2">
    <location>
        <begin position="276"/>
        <end position="289"/>
    </location>
</feature>
<dbReference type="Pfam" id="PF00498">
    <property type="entry name" value="FHA"/>
    <property type="match status" value="1"/>
</dbReference>
<feature type="compositionally biased region" description="Acidic residues" evidence="2">
    <location>
        <begin position="253"/>
        <end position="275"/>
    </location>
</feature>
<dbReference type="InterPro" id="IPR000253">
    <property type="entry name" value="FHA_dom"/>
</dbReference>
<dbReference type="SMART" id="SM00358">
    <property type="entry name" value="DSRM"/>
    <property type="match status" value="1"/>
</dbReference>
<accession>A0A9P6KI43</accession>
<dbReference type="GO" id="GO:0016891">
    <property type="term" value="F:RNA endonuclease activity producing 5'-phosphomonoesters, hydrolytic mechanism"/>
    <property type="evidence" value="ECO:0007669"/>
    <property type="project" value="InterPro"/>
</dbReference>
<dbReference type="PROSITE" id="PS50137">
    <property type="entry name" value="DS_RBD"/>
    <property type="match status" value="1"/>
</dbReference>
<dbReference type="InterPro" id="IPR014720">
    <property type="entry name" value="dsRBD_dom"/>
</dbReference>
<dbReference type="Gene3D" id="2.60.200.20">
    <property type="match status" value="1"/>
</dbReference>
<evidence type="ECO:0000313" key="6">
    <source>
        <dbReference type="Proteomes" id="UP000780801"/>
    </source>
</evidence>
<dbReference type="Proteomes" id="UP000780801">
    <property type="component" value="Unassembled WGS sequence"/>
</dbReference>
<evidence type="ECO:0000259" key="3">
    <source>
        <dbReference type="PROSITE" id="PS50006"/>
    </source>
</evidence>
<dbReference type="OrthoDB" id="444265at2759"/>
<comment type="caution">
    <text evidence="5">The sequence shown here is derived from an EMBL/GenBank/DDBJ whole genome shotgun (WGS) entry which is preliminary data.</text>
</comment>
<dbReference type="CDD" id="cd22677">
    <property type="entry name" value="FHA_Kanadaptin"/>
    <property type="match status" value="1"/>
</dbReference>
<reference evidence="5" key="1">
    <citation type="journal article" date="2020" name="Fungal Divers.">
        <title>Resolving the Mortierellaceae phylogeny through synthesis of multi-gene phylogenetics and phylogenomics.</title>
        <authorList>
            <person name="Vandepol N."/>
            <person name="Liber J."/>
            <person name="Desiro A."/>
            <person name="Na H."/>
            <person name="Kennedy M."/>
            <person name="Barry K."/>
            <person name="Grigoriev I.V."/>
            <person name="Miller A.N."/>
            <person name="O'Donnell K."/>
            <person name="Stajich J.E."/>
            <person name="Bonito G."/>
        </authorList>
    </citation>
    <scope>NUCLEOTIDE SEQUENCE</scope>
    <source>
        <strain evidence="5">KOD1015</strain>
    </source>
</reference>
<feature type="region of interest" description="Disordered" evidence="2">
    <location>
        <begin position="361"/>
        <end position="422"/>
    </location>
</feature>
<feature type="region of interest" description="Disordered" evidence="2">
    <location>
        <begin position="1"/>
        <end position="109"/>
    </location>
</feature>
<feature type="compositionally biased region" description="Pro residues" evidence="2">
    <location>
        <begin position="81"/>
        <end position="91"/>
    </location>
</feature>
<dbReference type="CDD" id="cd19856">
    <property type="entry name" value="DSRM_Kanadaptin"/>
    <property type="match status" value="1"/>
</dbReference>
<dbReference type="InterPro" id="IPR008984">
    <property type="entry name" value="SMAD_FHA_dom_sf"/>
</dbReference>
<evidence type="ECO:0000256" key="1">
    <source>
        <dbReference type="PROSITE-ProRule" id="PRU00266"/>
    </source>
</evidence>
<feature type="region of interest" description="Disordered" evidence="2">
    <location>
        <begin position="239"/>
        <end position="289"/>
    </location>
</feature>
<dbReference type="Gene3D" id="3.30.160.20">
    <property type="match status" value="1"/>
</dbReference>
<keyword evidence="1" id="KW-0694">RNA-binding</keyword>
<dbReference type="AlphaFoldDB" id="A0A9P6KI43"/>
<dbReference type="InterPro" id="IPR005034">
    <property type="entry name" value="Dicer_dimerisation"/>
</dbReference>
<dbReference type="PANTHER" id="PTHR23308">
    <property type="entry name" value="NUCLEAR INHIBITOR OF PROTEIN PHOSPHATASE-1"/>
    <property type="match status" value="1"/>
</dbReference>
<proteinExistence type="predicted"/>
<dbReference type="SMART" id="SM00240">
    <property type="entry name" value="FHA"/>
    <property type="match status" value="1"/>
</dbReference>
<evidence type="ECO:0000256" key="2">
    <source>
        <dbReference type="SAM" id="MobiDB-lite"/>
    </source>
</evidence>
<name>A0A9P6KI43_9FUNG</name>
<sequence length="554" mass="61400">MSFAVPKVPVRNTNTKGNEAPDAEHPDGVDSTKNVKPGGSSGTFAIPEKPASKKSAMASGSTGTTTPQSASEHAAETPKTNPTPPPLPPPSGNKSMVPNAPPLKYQKPSWSGHPNQQFFFEVIKNGVIVETIMVPEKEFLVIGRLPMCDIEMEHPSLSRYHAVIQFKSNGDCYIYDMNSSHGTRLNKNRIPAGMHVTLKPGDQLKFGESTRIYLFQSKEPVDQEEEERKLVAAMIERQNRSRAEAGDQGKSEEDQEEDFNWGMQEDAEDEDDMGDSGERRPVDPDAYYRENPKKALRNYLENRGYACEFEVEEEGPGHAREYTARIRLPIESAMGPVYAEATAGKRRDAERDAALDACIKLDSRGMLGTQKSSGEAPSQSRRKYGRPNDDDDDDDDFYDRTEKKKSVGKKVEQKAETHESLLEKHKALKESMTELDSKIQEFDANAATRKALEESNDLDAYMAMLEKTGGDSKAKMQQKLAAMKKEESTLLQLIEFTKPVDYLAKIGGPGPKPSTTATSTSSDTKRPNDEGLDRETETKRPRIGPSLPPPSSEH</sequence>
<dbReference type="EMBL" id="JAABOA010000188">
    <property type="protein sequence ID" value="KAF9585415.1"/>
    <property type="molecule type" value="Genomic_DNA"/>
</dbReference>
<dbReference type="Pfam" id="PF03368">
    <property type="entry name" value="Dicer_dimer"/>
    <property type="match status" value="1"/>
</dbReference>
<feature type="compositionally biased region" description="Polar residues" evidence="2">
    <location>
        <begin position="369"/>
        <end position="379"/>
    </location>
</feature>
<feature type="compositionally biased region" description="Basic and acidic residues" evidence="2">
    <location>
        <begin position="398"/>
        <end position="422"/>
    </location>
</feature>
<feature type="region of interest" description="Disordered" evidence="2">
    <location>
        <begin position="503"/>
        <end position="554"/>
    </location>
</feature>
<feature type="domain" description="FHA" evidence="3">
    <location>
        <begin position="140"/>
        <end position="190"/>
    </location>
</feature>
<organism evidence="5 6">
    <name type="scientific">Lunasporangiospora selenospora</name>
    <dbReference type="NCBI Taxonomy" id="979761"/>
    <lineage>
        <taxon>Eukaryota</taxon>
        <taxon>Fungi</taxon>
        <taxon>Fungi incertae sedis</taxon>
        <taxon>Mucoromycota</taxon>
        <taxon>Mortierellomycotina</taxon>
        <taxon>Mortierellomycetes</taxon>
        <taxon>Mortierellales</taxon>
        <taxon>Mortierellaceae</taxon>
        <taxon>Lunasporangiospora</taxon>
    </lineage>
</organism>
<dbReference type="SUPFAM" id="SSF49879">
    <property type="entry name" value="SMAD/FHA domain"/>
    <property type="match status" value="1"/>
</dbReference>
<gene>
    <name evidence="5" type="primary">SLC4A1AP</name>
    <name evidence="5" type="ORF">BGW38_002495</name>
</gene>
<feature type="compositionally biased region" description="Basic and acidic residues" evidence="2">
    <location>
        <begin position="239"/>
        <end position="252"/>
    </location>
</feature>
<dbReference type="InterPro" id="IPR050923">
    <property type="entry name" value="Cell_Proc_Reg/RNA_Proc"/>
</dbReference>
<evidence type="ECO:0000259" key="4">
    <source>
        <dbReference type="PROSITE" id="PS50137"/>
    </source>
</evidence>
<dbReference type="GO" id="GO:0003723">
    <property type="term" value="F:RNA binding"/>
    <property type="evidence" value="ECO:0007669"/>
    <property type="project" value="UniProtKB-UniRule"/>
</dbReference>
<protein>
    <submittedName>
        <fullName evidence="5">Kanadaptin</fullName>
    </submittedName>
</protein>